<evidence type="ECO:0000313" key="1">
    <source>
        <dbReference type="Proteomes" id="UP000050794"/>
    </source>
</evidence>
<dbReference type="SUPFAM" id="SSF46458">
    <property type="entry name" value="Globin-like"/>
    <property type="match status" value="1"/>
</dbReference>
<dbReference type="Gene3D" id="1.10.490.10">
    <property type="entry name" value="Globins"/>
    <property type="match status" value="1"/>
</dbReference>
<dbReference type="PROSITE" id="PS01033">
    <property type="entry name" value="GLOBIN"/>
    <property type="match status" value="1"/>
</dbReference>
<sequence length="171" mass="19836">MRSFALFAFALVLATVSAETKRELCMKSLKDVHVGTGDHAKQCGIDLYKHMFEHYPDLRKFFKNRENYTAEDVQKDEFFAKQGQKILLACHVLCATVDDMETFNAYSHEVLDRHERDHVELPASAWTDFWKIFIEYLEKKMTVDEATKNAWMEIGKDFATAVGQHESSHSH</sequence>
<dbReference type="CDD" id="cd01040">
    <property type="entry name" value="Mb-like"/>
    <property type="match status" value="1"/>
</dbReference>
<dbReference type="InterPro" id="IPR044399">
    <property type="entry name" value="Mb-like_M"/>
</dbReference>
<dbReference type="GO" id="GO:0020037">
    <property type="term" value="F:heme binding"/>
    <property type="evidence" value="ECO:0007669"/>
    <property type="project" value="InterPro"/>
</dbReference>
<accession>A0A183V457</accession>
<dbReference type="PIRSF" id="PIRSF002026">
    <property type="entry name" value="Nematode_globin"/>
    <property type="match status" value="1"/>
</dbReference>
<reference evidence="2" key="1">
    <citation type="submission" date="2016-06" db="UniProtKB">
        <authorList>
            <consortium name="WormBaseParasite"/>
        </authorList>
    </citation>
    <scope>IDENTIFICATION</scope>
</reference>
<dbReference type="OrthoDB" id="5820458at2759"/>
<dbReference type="STRING" id="6265.Q6KG54"/>
<proteinExistence type="predicted"/>
<organism evidence="1 2">
    <name type="scientific">Toxocara canis</name>
    <name type="common">Canine roundworm</name>
    <dbReference type="NCBI Taxonomy" id="6265"/>
    <lineage>
        <taxon>Eukaryota</taxon>
        <taxon>Metazoa</taxon>
        <taxon>Ecdysozoa</taxon>
        <taxon>Nematoda</taxon>
        <taxon>Chromadorea</taxon>
        <taxon>Rhabditida</taxon>
        <taxon>Spirurina</taxon>
        <taxon>Ascaridomorpha</taxon>
        <taxon>Ascaridoidea</taxon>
        <taxon>Toxocaridae</taxon>
        <taxon>Toxocara</taxon>
    </lineage>
</organism>
<dbReference type="InterPro" id="IPR009050">
    <property type="entry name" value="Globin-like_sf"/>
</dbReference>
<name>A0A183V457_TOXCA</name>
<dbReference type="Proteomes" id="UP000050794">
    <property type="component" value="Unassembled WGS sequence"/>
</dbReference>
<dbReference type="OMA" id="CKYLFTH"/>
<dbReference type="GO" id="GO:0005506">
    <property type="term" value="F:iron ion binding"/>
    <property type="evidence" value="ECO:0007669"/>
    <property type="project" value="InterPro"/>
</dbReference>
<evidence type="ECO:0000313" key="2">
    <source>
        <dbReference type="WBParaSite" id="TCNE_0001552801-mRNA-1"/>
    </source>
</evidence>
<dbReference type="InterPro" id="IPR000971">
    <property type="entry name" value="Globin"/>
</dbReference>
<keyword evidence="1" id="KW-1185">Reference proteome</keyword>
<dbReference type="InterPro" id="IPR012292">
    <property type="entry name" value="Globin/Proto"/>
</dbReference>
<protein>
    <submittedName>
        <fullName evidence="2">Extracellular globin; Extracellular globin; Pseudocoelomic globin; Pseudocoelomic globin</fullName>
    </submittedName>
</protein>
<dbReference type="Pfam" id="PF00042">
    <property type="entry name" value="Globin"/>
    <property type="match status" value="1"/>
</dbReference>
<dbReference type="GO" id="GO:0005344">
    <property type="term" value="F:oxygen carrier activity"/>
    <property type="evidence" value="ECO:0007669"/>
    <property type="project" value="UniProtKB-KW"/>
</dbReference>
<dbReference type="WBParaSite" id="TCNE_0001552801-mRNA-1">
    <property type="protein sequence ID" value="TCNE_0001552801-mRNA-1"/>
    <property type="gene ID" value="TCNE_0001552801"/>
</dbReference>
<dbReference type="GO" id="GO:0019825">
    <property type="term" value="F:oxygen binding"/>
    <property type="evidence" value="ECO:0007669"/>
    <property type="project" value="InterPro"/>
</dbReference>
<dbReference type="InterPro" id="IPR012085">
    <property type="entry name" value="Globin_nematode"/>
</dbReference>